<keyword evidence="5 7" id="KW-1133">Transmembrane helix</keyword>
<dbReference type="AlphaFoldDB" id="A0A844AKD3"/>
<feature type="transmembrane region" description="Helical" evidence="7">
    <location>
        <begin position="96"/>
        <end position="117"/>
    </location>
</feature>
<keyword evidence="3" id="KW-1003">Cell membrane</keyword>
<comment type="subcellular location">
    <subcellularLocation>
        <location evidence="1">Membrane</location>
        <topology evidence="1">Multi-pass membrane protein</topology>
    </subcellularLocation>
</comment>
<evidence type="ECO:0000256" key="2">
    <source>
        <dbReference type="ARBA" id="ARBA00022448"/>
    </source>
</evidence>
<organism evidence="8 9">
    <name type="scientific">Tritonibacter aquimaris</name>
    <dbReference type="NCBI Taxonomy" id="2663379"/>
    <lineage>
        <taxon>Bacteria</taxon>
        <taxon>Pseudomonadati</taxon>
        <taxon>Pseudomonadota</taxon>
        <taxon>Alphaproteobacteria</taxon>
        <taxon>Rhodobacterales</taxon>
        <taxon>Paracoccaceae</taxon>
        <taxon>Tritonibacter</taxon>
    </lineage>
</organism>
<evidence type="ECO:0000256" key="5">
    <source>
        <dbReference type="ARBA" id="ARBA00022989"/>
    </source>
</evidence>
<gene>
    <name evidence="8" type="ORF">GG681_05570</name>
</gene>
<evidence type="ECO:0000313" key="8">
    <source>
        <dbReference type="EMBL" id="MQY42100.1"/>
    </source>
</evidence>
<protein>
    <submittedName>
        <fullName evidence="8">AEC family transporter</fullName>
    </submittedName>
</protein>
<dbReference type="PANTHER" id="PTHR36838">
    <property type="entry name" value="AUXIN EFFLUX CARRIER FAMILY PROTEIN"/>
    <property type="match status" value="1"/>
</dbReference>
<dbReference type="PANTHER" id="PTHR36838:SF3">
    <property type="entry name" value="TRANSPORTER AUXIN EFFLUX CARRIER EC FAMILY"/>
    <property type="match status" value="1"/>
</dbReference>
<evidence type="ECO:0000313" key="9">
    <source>
        <dbReference type="Proteomes" id="UP000436694"/>
    </source>
</evidence>
<dbReference type="InterPro" id="IPR004776">
    <property type="entry name" value="Mem_transp_PIN-like"/>
</dbReference>
<evidence type="ECO:0000256" key="4">
    <source>
        <dbReference type="ARBA" id="ARBA00022692"/>
    </source>
</evidence>
<keyword evidence="2" id="KW-0813">Transport</keyword>
<evidence type="ECO:0000256" key="7">
    <source>
        <dbReference type="SAM" id="Phobius"/>
    </source>
</evidence>
<keyword evidence="4 7" id="KW-0812">Transmembrane</keyword>
<comment type="caution">
    <text evidence="8">The sequence shown here is derived from an EMBL/GenBank/DDBJ whole genome shotgun (WGS) entry which is preliminary data.</text>
</comment>
<dbReference type="GO" id="GO:0055085">
    <property type="term" value="P:transmembrane transport"/>
    <property type="evidence" value="ECO:0007669"/>
    <property type="project" value="InterPro"/>
</dbReference>
<dbReference type="GO" id="GO:0016020">
    <property type="term" value="C:membrane"/>
    <property type="evidence" value="ECO:0007669"/>
    <property type="project" value="UniProtKB-SubCell"/>
</dbReference>
<dbReference type="Pfam" id="PF03547">
    <property type="entry name" value="Mem_trans"/>
    <property type="match status" value="1"/>
</dbReference>
<name>A0A844AKD3_9RHOB</name>
<feature type="transmembrane region" description="Helical" evidence="7">
    <location>
        <begin position="65"/>
        <end position="84"/>
    </location>
</feature>
<keyword evidence="6 7" id="KW-0472">Membrane</keyword>
<dbReference type="RefSeq" id="WP_153545928.1">
    <property type="nucleotide sequence ID" value="NZ_WIXK01000002.1"/>
</dbReference>
<evidence type="ECO:0000256" key="6">
    <source>
        <dbReference type="ARBA" id="ARBA00023136"/>
    </source>
</evidence>
<feature type="transmembrane region" description="Helical" evidence="7">
    <location>
        <begin position="6"/>
        <end position="22"/>
    </location>
</feature>
<evidence type="ECO:0000256" key="1">
    <source>
        <dbReference type="ARBA" id="ARBA00004141"/>
    </source>
</evidence>
<feature type="transmembrane region" description="Helical" evidence="7">
    <location>
        <begin position="255"/>
        <end position="274"/>
    </location>
</feature>
<feature type="transmembrane region" description="Helical" evidence="7">
    <location>
        <begin position="34"/>
        <end position="53"/>
    </location>
</feature>
<keyword evidence="9" id="KW-1185">Reference proteome</keyword>
<feature type="transmembrane region" description="Helical" evidence="7">
    <location>
        <begin position="286"/>
        <end position="308"/>
    </location>
</feature>
<feature type="transmembrane region" description="Helical" evidence="7">
    <location>
        <begin position="123"/>
        <end position="145"/>
    </location>
</feature>
<feature type="transmembrane region" description="Helical" evidence="7">
    <location>
        <begin position="165"/>
        <end position="185"/>
    </location>
</feature>
<accession>A0A844AKD3</accession>
<sequence length="309" mass="32737">MLDVFLRTLPFFIIIGLGFGAARSGFLPASATAVLTKFVFFFPLSAMLFRFAANLSIDEIFNVELMMAYLVATFATYGLAQLVAYRRKLSLPVAAVEAQCFATGNTGFLGLPMMAILFGEAAIGPMMLIVSIDMVVFSSLIVVLITIGRGQSFSPAGVWRILRSVLTNPLIVSISAGLMWSAWALPMPAPMADFLNIMSGAATPGALFAIGASLAVKSTERMQTAAWLSFGKLVVHPIAMAVCVLYLFPVDAFRAQVAIAAAALPAAGNIFMIAQYYGVAPQRASAAIFLSTAASIVTLPLVIAWVSAL</sequence>
<dbReference type="EMBL" id="WIXK01000002">
    <property type="protein sequence ID" value="MQY42100.1"/>
    <property type="molecule type" value="Genomic_DNA"/>
</dbReference>
<dbReference type="Proteomes" id="UP000436694">
    <property type="component" value="Unassembled WGS sequence"/>
</dbReference>
<proteinExistence type="predicted"/>
<evidence type="ECO:0000256" key="3">
    <source>
        <dbReference type="ARBA" id="ARBA00022475"/>
    </source>
</evidence>
<feature type="transmembrane region" description="Helical" evidence="7">
    <location>
        <begin position="228"/>
        <end position="249"/>
    </location>
</feature>
<reference evidence="8 9" key="1">
    <citation type="submission" date="2019-10" db="EMBL/GenBank/DDBJ databases">
        <title>Epibacterium sp. nov., isolated from seawater.</title>
        <authorList>
            <person name="Zhang X."/>
            <person name="Li N."/>
        </authorList>
    </citation>
    <scope>NUCLEOTIDE SEQUENCE [LARGE SCALE GENOMIC DNA]</scope>
    <source>
        <strain evidence="8 9">SM1969</strain>
    </source>
</reference>
<feature type="transmembrane region" description="Helical" evidence="7">
    <location>
        <begin position="197"/>
        <end position="216"/>
    </location>
</feature>